<dbReference type="Proteomes" id="UP000193963">
    <property type="component" value="Unassembled WGS sequence"/>
</dbReference>
<reference evidence="6 7" key="1">
    <citation type="submission" date="2017-03" db="EMBL/GenBank/DDBJ databases">
        <authorList>
            <person name="Afonso C.L."/>
            <person name="Miller P.J."/>
            <person name="Scott M.A."/>
            <person name="Spackman E."/>
            <person name="Goraichik I."/>
            <person name="Dimitrov K.M."/>
            <person name="Suarez D.L."/>
            <person name="Swayne D.E."/>
        </authorList>
    </citation>
    <scope>NUCLEOTIDE SEQUENCE [LARGE SCALE GENOMIC DNA]</scope>
    <source>
        <strain evidence="6 7">CECT 7751</strain>
    </source>
</reference>
<proteinExistence type="inferred from homology"/>
<dbReference type="RefSeq" id="WP_157792243.1">
    <property type="nucleotide sequence ID" value="NZ_FWFN01000001.1"/>
</dbReference>
<organism evidence="6 7">
    <name type="scientific">Pseudooceanicola marinus</name>
    <dbReference type="NCBI Taxonomy" id="396013"/>
    <lineage>
        <taxon>Bacteria</taxon>
        <taxon>Pseudomonadati</taxon>
        <taxon>Pseudomonadota</taxon>
        <taxon>Alphaproteobacteria</taxon>
        <taxon>Rhodobacterales</taxon>
        <taxon>Paracoccaceae</taxon>
        <taxon>Pseudooceanicola</taxon>
    </lineage>
</organism>
<dbReference type="InterPro" id="IPR027417">
    <property type="entry name" value="P-loop_NTPase"/>
</dbReference>
<keyword evidence="3" id="KW-0378">Hydrolase</keyword>
<dbReference type="GO" id="GO:0004132">
    <property type="term" value="F:dCMP deaminase activity"/>
    <property type="evidence" value="ECO:0007669"/>
    <property type="project" value="TreeGrafter"/>
</dbReference>
<feature type="domain" description="CMP/dCMP-type deaminase" evidence="5">
    <location>
        <begin position="251"/>
        <end position="441"/>
    </location>
</feature>
<dbReference type="PANTHER" id="PTHR11086:SF18">
    <property type="entry name" value="DEOXYCYTIDYLATE DEAMINASE"/>
    <property type="match status" value="1"/>
</dbReference>
<dbReference type="OrthoDB" id="9788517at2"/>
<dbReference type="EMBL" id="FWFN01000001">
    <property type="protein sequence ID" value="SLN20913.1"/>
    <property type="molecule type" value="Genomic_DNA"/>
</dbReference>
<dbReference type="NCBIfam" id="NF041025">
    <property type="entry name" value="antiphage_deaminase"/>
    <property type="match status" value="1"/>
</dbReference>
<name>A0A1X6YGS4_9RHOB</name>
<keyword evidence="7" id="KW-1185">Reference proteome</keyword>
<evidence type="ECO:0000313" key="7">
    <source>
        <dbReference type="Proteomes" id="UP000193963"/>
    </source>
</evidence>
<dbReference type="InterPro" id="IPR002125">
    <property type="entry name" value="CMP_dCMP_dom"/>
</dbReference>
<keyword evidence="2" id="KW-0479">Metal-binding</keyword>
<dbReference type="SUPFAM" id="SSF53927">
    <property type="entry name" value="Cytidine deaminase-like"/>
    <property type="match status" value="1"/>
</dbReference>
<dbReference type="GO" id="GO:0005737">
    <property type="term" value="C:cytoplasm"/>
    <property type="evidence" value="ECO:0007669"/>
    <property type="project" value="TreeGrafter"/>
</dbReference>
<sequence>MDQSTSALHLTAELPEVNSGPKAKSIDDRLSQELVFAMVGPVGSGCTTVAEHIKSELQSRYDYSVPEIITVSGIIRESSRLVGVEIPERSDFQAYLKKSQEAGNAIRERFGEEYLIKRVIEKIHKLRDENGGFHEGNVVPKRIAYVIDSIKNIEELKLLRSIYRDTLVVVGVFAPESQRSERLDVPLLDSEAIGVLFEKDMGEKQQFGQATRKVFTKSDLFISNDSDLSSLKRKVRRLTELCFDIGINTPLKSEAAMYKANAIAGNSACLSRQVGAAIVSASGEFIGVGWNDVPRFGGGLYDEDQRQEHGVDNRCYAWGGCKCHNESTRNDIVDKIAGIIASSNYVKSRTKLEDIRASLLGSPVDALIEFSRSIHAEMEAILSVAREGKHSLVGATLYTNTYPCHNCARHIVAAGIKEVVFIEPYLKSMAISLHSDAISEDPANIDGKVLFRQFDGVSPRNYLKFFRSERERKGERGRYLAGDTKNALPRLVIPLDAATRYEEFVIASLVEATQKGD</sequence>
<dbReference type="InterPro" id="IPR015517">
    <property type="entry name" value="dCMP_deaminase-rel"/>
</dbReference>
<evidence type="ECO:0000256" key="2">
    <source>
        <dbReference type="ARBA" id="ARBA00022723"/>
    </source>
</evidence>
<dbReference type="AlphaFoldDB" id="A0A1X6YGS4"/>
<evidence type="ECO:0000256" key="1">
    <source>
        <dbReference type="ARBA" id="ARBA00006576"/>
    </source>
</evidence>
<dbReference type="InterPro" id="IPR016193">
    <property type="entry name" value="Cytidine_deaminase-like"/>
</dbReference>
<evidence type="ECO:0000259" key="5">
    <source>
        <dbReference type="PROSITE" id="PS51747"/>
    </source>
</evidence>
<dbReference type="PROSITE" id="PS51747">
    <property type="entry name" value="CYT_DCMP_DEAMINASES_2"/>
    <property type="match status" value="1"/>
</dbReference>
<gene>
    <name evidence="6" type="ORF">PSM7751_00723</name>
</gene>
<dbReference type="Gene3D" id="3.40.50.300">
    <property type="entry name" value="P-loop containing nucleotide triphosphate hydrolases"/>
    <property type="match status" value="1"/>
</dbReference>
<evidence type="ECO:0000256" key="3">
    <source>
        <dbReference type="ARBA" id="ARBA00022801"/>
    </source>
</evidence>
<dbReference type="GO" id="GO:0008270">
    <property type="term" value="F:zinc ion binding"/>
    <property type="evidence" value="ECO:0007669"/>
    <property type="project" value="InterPro"/>
</dbReference>
<dbReference type="SUPFAM" id="SSF52540">
    <property type="entry name" value="P-loop containing nucleoside triphosphate hydrolases"/>
    <property type="match status" value="1"/>
</dbReference>
<dbReference type="PROSITE" id="PS00903">
    <property type="entry name" value="CYT_DCMP_DEAMINASES_1"/>
    <property type="match status" value="1"/>
</dbReference>
<dbReference type="Gene3D" id="3.40.140.10">
    <property type="entry name" value="Cytidine Deaminase, domain 2"/>
    <property type="match status" value="1"/>
</dbReference>
<evidence type="ECO:0000313" key="6">
    <source>
        <dbReference type="EMBL" id="SLN20913.1"/>
    </source>
</evidence>
<dbReference type="InterPro" id="IPR016192">
    <property type="entry name" value="APOBEC/CMP_deaminase_Zn-bd"/>
</dbReference>
<comment type="similarity">
    <text evidence="1">Belongs to the cytidine and deoxycytidylate deaminase family.</text>
</comment>
<dbReference type="CDD" id="cd02019">
    <property type="entry name" value="NK"/>
    <property type="match status" value="1"/>
</dbReference>
<keyword evidence="4" id="KW-0862">Zinc</keyword>
<accession>A0A1X6YGS4</accession>
<dbReference type="PANTHER" id="PTHR11086">
    <property type="entry name" value="DEOXYCYTIDYLATE DEAMINASE-RELATED"/>
    <property type="match status" value="1"/>
</dbReference>
<protein>
    <recommendedName>
        <fullName evidence="5">CMP/dCMP-type deaminase domain-containing protein</fullName>
    </recommendedName>
</protein>
<dbReference type="Pfam" id="PF00383">
    <property type="entry name" value="dCMP_cyt_deam_1"/>
    <property type="match status" value="1"/>
</dbReference>
<evidence type="ECO:0000256" key="4">
    <source>
        <dbReference type="ARBA" id="ARBA00022833"/>
    </source>
</evidence>